<keyword evidence="1" id="KW-0853">WD repeat</keyword>
<dbReference type="InterPro" id="IPR048720">
    <property type="entry name" value="PROPPIN"/>
</dbReference>
<keyword evidence="2" id="KW-0677">Repeat</keyword>
<feature type="region of interest" description="Disordered" evidence="4">
    <location>
        <begin position="394"/>
        <end position="431"/>
    </location>
</feature>
<dbReference type="PANTHER" id="PTHR11227">
    <property type="entry name" value="WD-REPEAT PROTEIN INTERACTING WITH PHOSPHOINOSIDES WIPI -RELATED"/>
    <property type="match status" value="1"/>
</dbReference>
<accession>A0A4P9X0T1</accession>
<evidence type="ECO:0000256" key="2">
    <source>
        <dbReference type="ARBA" id="ARBA00022737"/>
    </source>
</evidence>
<keyword evidence="6" id="KW-1185">Reference proteome</keyword>
<feature type="compositionally biased region" description="Gly residues" evidence="4">
    <location>
        <begin position="415"/>
        <end position="427"/>
    </location>
</feature>
<dbReference type="SMART" id="SM00320">
    <property type="entry name" value="WD40"/>
    <property type="match status" value="4"/>
</dbReference>
<proteinExistence type="inferred from homology"/>
<name>A0A4P9X0T1_9FUNG</name>
<dbReference type="GO" id="GO:0005737">
    <property type="term" value="C:cytoplasm"/>
    <property type="evidence" value="ECO:0007669"/>
    <property type="project" value="UniProtKB-ARBA"/>
</dbReference>
<comment type="similarity">
    <text evidence="3">Belongs to the WD repeat PROPPIN family.</text>
</comment>
<evidence type="ECO:0000313" key="6">
    <source>
        <dbReference type="Proteomes" id="UP000274922"/>
    </source>
</evidence>
<evidence type="ECO:0000256" key="1">
    <source>
        <dbReference type="ARBA" id="ARBA00022574"/>
    </source>
</evidence>
<evidence type="ECO:0000256" key="4">
    <source>
        <dbReference type="SAM" id="MobiDB-lite"/>
    </source>
</evidence>
<reference evidence="6" key="1">
    <citation type="journal article" date="2018" name="Nat. Microbiol.">
        <title>Leveraging single-cell genomics to expand the fungal tree of life.</title>
        <authorList>
            <person name="Ahrendt S.R."/>
            <person name="Quandt C.A."/>
            <person name="Ciobanu D."/>
            <person name="Clum A."/>
            <person name="Salamov A."/>
            <person name="Andreopoulos B."/>
            <person name="Cheng J.F."/>
            <person name="Woyke T."/>
            <person name="Pelin A."/>
            <person name="Henrissat B."/>
            <person name="Reynolds N.K."/>
            <person name="Benny G.L."/>
            <person name="Smith M.E."/>
            <person name="James T.Y."/>
            <person name="Grigoriev I.V."/>
        </authorList>
    </citation>
    <scope>NUCLEOTIDE SEQUENCE [LARGE SCALE GENOMIC DNA]</scope>
    <source>
        <strain evidence="6">ATCC 52028</strain>
    </source>
</reference>
<dbReference type="OrthoDB" id="1667587at2759"/>
<dbReference type="Pfam" id="PF00400">
    <property type="entry name" value="WD40"/>
    <property type="match status" value="1"/>
</dbReference>
<evidence type="ECO:0000256" key="3">
    <source>
        <dbReference type="ARBA" id="ARBA00025740"/>
    </source>
</evidence>
<gene>
    <name evidence="5" type="ORF">CXG81DRAFT_28577</name>
</gene>
<organism evidence="5 6">
    <name type="scientific">Caulochytrium protostelioides</name>
    <dbReference type="NCBI Taxonomy" id="1555241"/>
    <lineage>
        <taxon>Eukaryota</taxon>
        <taxon>Fungi</taxon>
        <taxon>Fungi incertae sedis</taxon>
        <taxon>Chytridiomycota</taxon>
        <taxon>Chytridiomycota incertae sedis</taxon>
        <taxon>Chytridiomycetes</taxon>
        <taxon>Caulochytriales</taxon>
        <taxon>Caulochytriaceae</taxon>
        <taxon>Caulochytrium</taxon>
    </lineage>
</organism>
<dbReference type="InterPro" id="IPR015943">
    <property type="entry name" value="WD40/YVTN_repeat-like_dom_sf"/>
</dbReference>
<dbReference type="Proteomes" id="UP000274922">
    <property type="component" value="Unassembled WGS sequence"/>
</dbReference>
<dbReference type="Pfam" id="PF21032">
    <property type="entry name" value="PROPPIN"/>
    <property type="match status" value="1"/>
</dbReference>
<dbReference type="Gene3D" id="2.130.10.10">
    <property type="entry name" value="YVTN repeat-like/Quinoprotein amine dehydrogenase"/>
    <property type="match status" value="1"/>
</dbReference>
<evidence type="ECO:0008006" key="7">
    <source>
        <dbReference type="Google" id="ProtNLM"/>
    </source>
</evidence>
<feature type="compositionally biased region" description="Pro residues" evidence="4">
    <location>
        <begin position="94"/>
        <end position="106"/>
    </location>
</feature>
<dbReference type="SUPFAM" id="SSF50978">
    <property type="entry name" value="WD40 repeat-like"/>
    <property type="match status" value="1"/>
</dbReference>
<dbReference type="InterPro" id="IPR036322">
    <property type="entry name" value="WD40_repeat_dom_sf"/>
</dbReference>
<dbReference type="STRING" id="1555241.A0A4P9X0T1"/>
<sequence>MAAPVAAPAAAAPMPRPRGPILSLAFSRAARHLAVGTTTGYQVFQAAPIGPCMRRSPDWRTDATDRLDPALAASSVSQPATGDDGGAAAATAIPPRPPMPPLPSKPSLPLDARNPIAHVHLIDAANLVVFVGALDPPTGRQPASTPAGVPADVWWDTHTVVIWDDAQNRDVARFHLKAPVHAVAATDRAILVGTRGRIDVFGLWPRPHWRYGFDVDPDARGADAVWVPSAAATATATVTATTAAATSPTPGHVVMAFPSRTSGQLAIVSDPQFLPPAAADTHTPVAVPSEFERRGTAGAPPGEMVAAHHAAIAIVRIAASGTLLATASARGTLIRLFSTQAGAASRAWTCLRELRRGVETAAIQSLAFSPAATMLAVASDTGTVHLFRLTAPPAAGSSTRDDAPPPSSLLAAPAAGGGGGDGDGSGSGNRVSRLSPLRGLVPRLIPAYFASEWSAAQYTLPRDAVAQIAFLPSGRFLVAAADGTLACFQPVGTDLQLLSFQRFLRPEHA</sequence>
<dbReference type="InterPro" id="IPR001680">
    <property type="entry name" value="WD40_rpt"/>
</dbReference>
<feature type="compositionally biased region" description="Low complexity" evidence="4">
    <location>
        <begin position="79"/>
        <end position="93"/>
    </location>
</feature>
<dbReference type="EMBL" id="ML014392">
    <property type="protein sequence ID" value="RKO98612.1"/>
    <property type="molecule type" value="Genomic_DNA"/>
</dbReference>
<protein>
    <recommendedName>
        <fullName evidence="7">WD40 repeat-like protein</fullName>
    </recommendedName>
</protein>
<evidence type="ECO:0000313" key="5">
    <source>
        <dbReference type="EMBL" id="RKO98612.1"/>
    </source>
</evidence>
<feature type="region of interest" description="Disordered" evidence="4">
    <location>
        <begin position="73"/>
        <end position="109"/>
    </location>
</feature>
<dbReference type="AlphaFoldDB" id="A0A4P9X0T1"/>